<reference evidence="1" key="1">
    <citation type="submission" date="2022-01" db="EMBL/GenBank/DDBJ databases">
        <title>VMRC isolate genome collection.</title>
        <authorList>
            <person name="France M."/>
            <person name="Rutt L."/>
            <person name="Humphrys M."/>
            <person name="Ravel J."/>
        </authorList>
    </citation>
    <scope>NUCLEOTIDE SEQUENCE</scope>
    <source>
        <strain evidence="1">C0127B5</strain>
    </source>
</reference>
<dbReference type="EMBL" id="JAKHLF010000002">
    <property type="protein sequence ID" value="MCZ3844364.1"/>
    <property type="molecule type" value="Genomic_DNA"/>
</dbReference>
<proteinExistence type="predicted"/>
<dbReference type="GeneID" id="42680819"/>
<dbReference type="RefSeq" id="WP_155772335.1">
    <property type="nucleotide sequence ID" value="NZ_JAAVSE010000001.1"/>
</dbReference>
<protein>
    <submittedName>
        <fullName evidence="1">Uncharacterized protein</fullName>
    </submittedName>
</protein>
<name>A0AAP3GVW3_9LACO</name>
<dbReference type="Proteomes" id="UP001213015">
    <property type="component" value="Unassembled WGS sequence"/>
</dbReference>
<dbReference type="AlphaFoldDB" id="A0AAP3GVW3"/>
<gene>
    <name evidence="1" type="ORF">L2422_02330</name>
</gene>
<evidence type="ECO:0000313" key="1">
    <source>
        <dbReference type="EMBL" id="MCZ3844364.1"/>
    </source>
</evidence>
<accession>A0AAP3GVW3</accession>
<evidence type="ECO:0000313" key="2">
    <source>
        <dbReference type="Proteomes" id="UP001213015"/>
    </source>
</evidence>
<comment type="caution">
    <text evidence="1">The sequence shown here is derived from an EMBL/GenBank/DDBJ whole genome shotgun (WGS) entry which is preliminary data.</text>
</comment>
<sequence>MRVLDFIKDVLQIILFGFGIRLSILQQKLVEKQFKKLEEMEKQDKQDKG</sequence>
<organism evidence="1 2">
    <name type="scientific">Lactobacillus mulieris</name>
    <dbReference type="NCBI Taxonomy" id="2508708"/>
    <lineage>
        <taxon>Bacteria</taxon>
        <taxon>Bacillati</taxon>
        <taxon>Bacillota</taxon>
        <taxon>Bacilli</taxon>
        <taxon>Lactobacillales</taxon>
        <taxon>Lactobacillaceae</taxon>
        <taxon>Lactobacillus</taxon>
    </lineage>
</organism>